<reference evidence="2 3" key="1">
    <citation type="submission" date="2019-07" db="EMBL/GenBank/DDBJ databases">
        <title>R&amp;d 2014.</title>
        <authorList>
            <person name="Klenk H.-P."/>
        </authorList>
    </citation>
    <scope>NUCLEOTIDE SEQUENCE [LARGE SCALE GENOMIC DNA]</scope>
    <source>
        <strain evidence="2 3">DSM 43912</strain>
    </source>
</reference>
<sequence length="53" mass="5771">MRADGDGRVRILQPGAGGGIQVTRAAGRDRPGPAGRHFFGELSPVERENVWNW</sequence>
<dbReference type="EMBL" id="VLLP01000001">
    <property type="protein sequence ID" value="TWJ28389.1"/>
    <property type="molecule type" value="Genomic_DNA"/>
</dbReference>
<feature type="region of interest" description="Disordered" evidence="1">
    <location>
        <begin position="1"/>
        <end position="40"/>
    </location>
</feature>
<gene>
    <name evidence="2" type="ORF">JD81_01893</name>
</gene>
<name>A0A562WDN2_9ACTN</name>
<evidence type="ECO:0000313" key="3">
    <source>
        <dbReference type="Proteomes" id="UP000319728"/>
    </source>
</evidence>
<keyword evidence="3" id="KW-1185">Reference proteome</keyword>
<evidence type="ECO:0000256" key="1">
    <source>
        <dbReference type="SAM" id="MobiDB-lite"/>
    </source>
</evidence>
<accession>A0A562WDN2</accession>
<comment type="caution">
    <text evidence="2">The sequence shown here is derived from an EMBL/GenBank/DDBJ whole genome shotgun (WGS) entry which is preliminary data.</text>
</comment>
<dbReference type="Proteomes" id="UP000319728">
    <property type="component" value="Unassembled WGS sequence"/>
</dbReference>
<proteinExistence type="predicted"/>
<evidence type="ECO:0000313" key="2">
    <source>
        <dbReference type="EMBL" id="TWJ28389.1"/>
    </source>
</evidence>
<protein>
    <submittedName>
        <fullName evidence="2">Uncharacterized protein</fullName>
    </submittedName>
</protein>
<dbReference type="AlphaFoldDB" id="A0A562WDN2"/>
<organism evidence="2 3">
    <name type="scientific">Micromonospora sagamiensis</name>
    <dbReference type="NCBI Taxonomy" id="47875"/>
    <lineage>
        <taxon>Bacteria</taxon>
        <taxon>Bacillati</taxon>
        <taxon>Actinomycetota</taxon>
        <taxon>Actinomycetes</taxon>
        <taxon>Micromonosporales</taxon>
        <taxon>Micromonosporaceae</taxon>
        <taxon>Micromonospora</taxon>
    </lineage>
</organism>